<feature type="transmembrane region" description="Helical" evidence="2">
    <location>
        <begin position="150"/>
        <end position="170"/>
    </location>
</feature>
<dbReference type="EMBL" id="JBHTIL010000001">
    <property type="protein sequence ID" value="MFD0924638.1"/>
    <property type="molecule type" value="Genomic_DNA"/>
</dbReference>
<accession>A0ABW3G3P1</accession>
<reference evidence="4" key="1">
    <citation type="journal article" date="2019" name="Int. J. Syst. Evol. Microbiol.">
        <title>The Global Catalogue of Microorganisms (GCM) 10K type strain sequencing project: providing services to taxonomists for standard genome sequencing and annotation.</title>
        <authorList>
            <consortium name="The Broad Institute Genomics Platform"/>
            <consortium name="The Broad Institute Genome Sequencing Center for Infectious Disease"/>
            <person name="Wu L."/>
            <person name="Ma J."/>
        </authorList>
    </citation>
    <scope>NUCLEOTIDE SEQUENCE [LARGE SCALE GENOMIC DNA]</scope>
    <source>
        <strain evidence="4">CCUG 50873</strain>
    </source>
</reference>
<name>A0ABW3G3P1_9NOCA</name>
<evidence type="ECO:0000313" key="3">
    <source>
        <dbReference type="EMBL" id="MFD0924638.1"/>
    </source>
</evidence>
<protein>
    <recommendedName>
        <fullName evidence="5">Mce-associated membrane protein</fullName>
    </recommendedName>
</protein>
<feature type="region of interest" description="Disordered" evidence="1">
    <location>
        <begin position="1"/>
        <end position="141"/>
    </location>
</feature>
<keyword evidence="2" id="KW-0472">Membrane</keyword>
<feature type="compositionally biased region" description="Low complexity" evidence="1">
    <location>
        <begin position="33"/>
        <end position="45"/>
    </location>
</feature>
<evidence type="ECO:0008006" key="5">
    <source>
        <dbReference type="Google" id="ProtNLM"/>
    </source>
</evidence>
<gene>
    <name evidence="3" type="ORF">ACFQ04_02695</name>
</gene>
<feature type="compositionally biased region" description="Low complexity" evidence="1">
    <location>
        <begin position="68"/>
        <end position="92"/>
    </location>
</feature>
<keyword evidence="2" id="KW-1133">Transmembrane helix</keyword>
<evidence type="ECO:0000313" key="4">
    <source>
        <dbReference type="Proteomes" id="UP001597068"/>
    </source>
</evidence>
<keyword evidence="2" id="KW-0812">Transmembrane</keyword>
<dbReference type="RefSeq" id="WP_253647345.1">
    <property type="nucleotide sequence ID" value="NZ_BAAAMO010000002.1"/>
</dbReference>
<proteinExistence type="predicted"/>
<keyword evidence="4" id="KW-1185">Reference proteome</keyword>
<comment type="caution">
    <text evidence="3">The sequence shown here is derived from an EMBL/GenBank/DDBJ whole genome shotgun (WGS) entry which is preliminary data.</text>
</comment>
<dbReference type="Proteomes" id="UP001597068">
    <property type="component" value="Unassembled WGS sequence"/>
</dbReference>
<sequence length="310" mass="32285">MTTPRGPRGNRRPRVAGRPSTRPTGPDRPSQGTPDAETPTTQTPEATPPPRPSTTKRPKKQPTPPAAEPAATAAAEASNPAPTGPDTPSTDPDTAKTDLTKAPAAPRGKSRPAVKVSTIKPQSTRPAPRPAQDGASAATRARRRIPGWRTVGVVAVIAAIVGAVAGVAAAEPGVTLSDNEAFVDPSVTSQVTAQAKSRICTVFGVNYAKLDDWERTAKQNVTGEAANRFTQYAGAVRDALGQTGLTEGGVDCRVDTVGVRDISGDQATLVTNLILSQTQGQQATGSGTKRYQVSMRHVSGQWLISNFADF</sequence>
<organism evidence="3 4">
    <name type="scientific">Williamsia deligens</name>
    <dbReference type="NCBI Taxonomy" id="321325"/>
    <lineage>
        <taxon>Bacteria</taxon>
        <taxon>Bacillati</taxon>
        <taxon>Actinomycetota</taxon>
        <taxon>Actinomycetes</taxon>
        <taxon>Mycobacteriales</taxon>
        <taxon>Nocardiaceae</taxon>
        <taxon>Williamsia</taxon>
    </lineage>
</organism>
<evidence type="ECO:0000256" key="1">
    <source>
        <dbReference type="SAM" id="MobiDB-lite"/>
    </source>
</evidence>
<evidence type="ECO:0000256" key="2">
    <source>
        <dbReference type="SAM" id="Phobius"/>
    </source>
</evidence>